<organism evidence="2 3">
    <name type="scientific">Rhizodiscina lignyota</name>
    <dbReference type="NCBI Taxonomy" id="1504668"/>
    <lineage>
        <taxon>Eukaryota</taxon>
        <taxon>Fungi</taxon>
        <taxon>Dikarya</taxon>
        <taxon>Ascomycota</taxon>
        <taxon>Pezizomycotina</taxon>
        <taxon>Dothideomycetes</taxon>
        <taxon>Pleosporomycetidae</taxon>
        <taxon>Aulographales</taxon>
        <taxon>Rhizodiscinaceae</taxon>
        <taxon>Rhizodiscina</taxon>
    </lineage>
</organism>
<evidence type="ECO:0000313" key="3">
    <source>
        <dbReference type="Proteomes" id="UP000799772"/>
    </source>
</evidence>
<sequence>MNDSQCIYCGQGIGTLEDKYVIPLVDTAFLGPEEKKKKEEKEEEKKRMREEDEREDKEKNESTRFLCAADSGWQTLTMPTISPSIGISETFFGPLGKSGRLPVWANELKVDSEHLGITFEMSWV</sequence>
<proteinExistence type="predicted"/>
<keyword evidence="3" id="KW-1185">Reference proteome</keyword>
<comment type="caution">
    <text evidence="2">The sequence shown here is derived from an EMBL/GenBank/DDBJ whole genome shotgun (WGS) entry which is preliminary data.</text>
</comment>
<accession>A0A9P4IB85</accession>
<evidence type="ECO:0000313" key="2">
    <source>
        <dbReference type="EMBL" id="KAF2096858.1"/>
    </source>
</evidence>
<gene>
    <name evidence="2" type="ORF">NA57DRAFT_78448</name>
</gene>
<evidence type="ECO:0000256" key="1">
    <source>
        <dbReference type="SAM" id="MobiDB-lite"/>
    </source>
</evidence>
<dbReference type="Proteomes" id="UP000799772">
    <property type="component" value="Unassembled WGS sequence"/>
</dbReference>
<feature type="region of interest" description="Disordered" evidence="1">
    <location>
        <begin position="32"/>
        <end position="62"/>
    </location>
</feature>
<reference evidence="2" key="1">
    <citation type="journal article" date="2020" name="Stud. Mycol.">
        <title>101 Dothideomycetes genomes: a test case for predicting lifestyles and emergence of pathogens.</title>
        <authorList>
            <person name="Haridas S."/>
            <person name="Albert R."/>
            <person name="Binder M."/>
            <person name="Bloem J."/>
            <person name="Labutti K."/>
            <person name="Salamov A."/>
            <person name="Andreopoulos B."/>
            <person name="Baker S."/>
            <person name="Barry K."/>
            <person name="Bills G."/>
            <person name="Bluhm B."/>
            <person name="Cannon C."/>
            <person name="Castanera R."/>
            <person name="Culley D."/>
            <person name="Daum C."/>
            <person name="Ezra D."/>
            <person name="Gonzalez J."/>
            <person name="Henrissat B."/>
            <person name="Kuo A."/>
            <person name="Liang C."/>
            <person name="Lipzen A."/>
            <person name="Lutzoni F."/>
            <person name="Magnuson J."/>
            <person name="Mondo S."/>
            <person name="Nolan M."/>
            <person name="Ohm R."/>
            <person name="Pangilinan J."/>
            <person name="Park H.-J."/>
            <person name="Ramirez L."/>
            <person name="Alfaro M."/>
            <person name="Sun H."/>
            <person name="Tritt A."/>
            <person name="Yoshinaga Y."/>
            <person name="Zwiers L.-H."/>
            <person name="Turgeon B."/>
            <person name="Goodwin S."/>
            <person name="Spatafora J."/>
            <person name="Crous P."/>
            <person name="Grigoriev I."/>
        </authorList>
    </citation>
    <scope>NUCLEOTIDE SEQUENCE</scope>
    <source>
        <strain evidence="2">CBS 133067</strain>
    </source>
</reference>
<protein>
    <submittedName>
        <fullName evidence="2">Uncharacterized protein</fullName>
    </submittedName>
</protein>
<name>A0A9P4IB85_9PEZI</name>
<dbReference type="AlphaFoldDB" id="A0A9P4IB85"/>
<dbReference type="EMBL" id="ML978129">
    <property type="protein sequence ID" value="KAF2096858.1"/>
    <property type="molecule type" value="Genomic_DNA"/>
</dbReference>